<protein>
    <submittedName>
        <fullName evidence="1">Uncharacterized protein</fullName>
    </submittedName>
</protein>
<dbReference type="OrthoDB" id="2625485at2759"/>
<reference evidence="1 2" key="1">
    <citation type="submission" date="2014-04" db="EMBL/GenBank/DDBJ databases">
        <authorList>
            <consortium name="DOE Joint Genome Institute"/>
            <person name="Kuo A."/>
            <person name="Kohler A."/>
            <person name="Jargeat P."/>
            <person name="Nagy L.G."/>
            <person name="Floudas D."/>
            <person name="Copeland A."/>
            <person name="Barry K.W."/>
            <person name="Cichocki N."/>
            <person name="Veneault-Fourrey C."/>
            <person name="LaButti K."/>
            <person name="Lindquist E.A."/>
            <person name="Lipzen A."/>
            <person name="Lundell T."/>
            <person name="Morin E."/>
            <person name="Murat C."/>
            <person name="Sun H."/>
            <person name="Tunlid A."/>
            <person name="Henrissat B."/>
            <person name="Grigoriev I.V."/>
            <person name="Hibbett D.S."/>
            <person name="Martin F."/>
            <person name="Nordberg H.P."/>
            <person name="Cantor M.N."/>
            <person name="Hua S.X."/>
        </authorList>
    </citation>
    <scope>NUCLEOTIDE SEQUENCE [LARGE SCALE GENOMIC DNA]</scope>
    <source>
        <strain evidence="1 2">Ve08.2h10</strain>
    </source>
</reference>
<reference evidence="2" key="2">
    <citation type="submission" date="2015-01" db="EMBL/GenBank/DDBJ databases">
        <title>Evolutionary Origins and Diversification of the Mycorrhizal Mutualists.</title>
        <authorList>
            <consortium name="DOE Joint Genome Institute"/>
            <consortium name="Mycorrhizal Genomics Consortium"/>
            <person name="Kohler A."/>
            <person name="Kuo A."/>
            <person name="Nagy L.G."/>
            <person name="Floudas D."/>
            <person name="Copeland A."/>
            <person name="Barry K.W."/>
            <person name="Cichocki N."/>
            <person name="Veneault-Fourrey C."/>
            <person name="LaButti K."/>
            <person name="Lindquist E.A."/>
            <person name="Lipzen A."/>
            <person name="Lundell T."/>
            <person name="Morin E."/>
            <person name="Murat C."/>
            <person name="Riley R."/>
            <person name="Ohm R."/>
            <person name="Sun H."/>
            <person name="Tunlid A."/>
            <person name="Henrissat B."/>
            <person name="Grigoriev I.V."/>
            <person name="Hibbett D.S."/>
            <person name="Martin F."/>
        </authorList>
    </citation>
    <scope>NUCLEOTIDE SEQUENCE [LARGE SCALE GENOMIC DNA]</scope>
    <source>
        <strain evidence="2">Ve08.2h10</strain>
    </source>
</reference>
<dbReference type="Proteomes" id="UP000054538">
    <property type="component" value="Unassembled WGS sequence"/>
</dbReference>
<organism evidence="1 2">
    <name type="scientific">Paxillus rubicundulus Ve08.2h10</name>
    <dbReference type="NCBI Taxonomy" id="930991"/>
    <lineage>
        <taxon>Eukaryota</taxon>
        <taxon>Fungi</taxon>
        <taxon>Dikarya</taxon>
        <taxon>Basidiomycota</taxon>
        <taxon>Agaricomycotina</taxon>
        <taxon>Agaricomycetes</taxon>
        <taxon>Agaricomycetidae</taxon>
        <taxon>Boletales</taxon>
        <taxon>Paxilineae</taxon>
        <taxon>Paxillaceae</taxon>
        <taxon>Paxillus</taxon>
    </lineage>
</organism>
<name>A0A0D0DD80_9AGAM</name>
<keyword evidence="2" id="KW-1185">Reference proteome</keyword>
<dbReference type="EMBL" id="KN828190">
    <property type="protein sequence ID" value="KIK75325.1"/>
    <property type="molecule type" value="Genomic_DNA"/>
</dbReference>
<dbReference type="AlphaFoldDB" id="A0A0D0DD80"/>
<evidence type="ECO:0000313" key="2">
    <source>
        <dbReference type="Proteomes" id="UP000054538"/>
    </source>
</evidence>
<gene>
    <name evidence="1" type="ORF">PAXRUDRAFT_19097</name>
</gene>
<sequence>MQWQFCASLVAKAASLPHTNEEDFKYMLLHVQASPLQTLGSIFIKIAWPTKGDEQVPPWVVKATPEVQPVLDDVATPASKKSVL</sequence>
<dbReference type="InParanoid" id="A0A0D0DD80"/>
<evidence type="ECO:0000313" key="1">
    <source>
        <dbReference type="EMBL" id="KIK75325.1"/>
    </source>
</evidence>
<proteinExistence type="predicted"/>
<accession>A0A0D0DD80</accession>
<dbReference type="HOGENOM" id="CLU_2528147_0_0_1"/>